<dbReference type="EMBL" id="BMKW01000034">
    <property type="protein sequence ID" value="GGJ44569.1"/>
    <property type="molecule type" value="Genomic_DNA"/>
</dbReference>
<name>A0A917L5V4_9PROT</name>
<dbReference type="RefSeq" id="WP_188973834.1">
    <property type="nucleotide sequence ID" value="NZ_BMKW01000034.1"/>
</dbReference>
<evidence type="ECO:0000313" key="1">
    <source>
        <dbReference type="EMBL" id="GGJ44569.1"/>
    </source>
</evidence>
<dbReference type="Proteomes" id="UP000661507">
    <property type="component" value="Unassembled WGS sequence"/>
</dbReference>
<comment type="caution">
    <text evidence="1">The sequence shown here is derived from an EMBL/GenBank/DDBJ whole genome shotgun (WGS) entry which is preliminary data.</text>
</comment>
<evidence type="ECO:0000313" key="2">
    <source>
        <dbReference type="Proteomes" id="UP000661507"/>
    </source>
</evidence>
<reference evidence="1" key="2">
    <citation type="submission" date="2020-09" db="EMBL/GenBank/DDBJ databases">
        <authorList>
            <person name="Sun Q."/>
            <person name="Zhou Y."/>
        </authorList>
    </citation>
    <scope>NUCLEOTIDE SEQUENCE</scope>
    <source>
        <strain evidence="1">CGMCC 1.3617</strain>
    </source>
</reference>
<sequence>MTAEPTPDAIPSFSEEQRRTARAMAGLGISRRQIAVYLRTDETALKASPGDELEQAEVEAISKVARALFAMATKQNKVAAAIFWMKARGLAG</sequence>
<accession>A0A917L5V4</accession>
<reference evidence="1" key="1">
    <citation type="journal article" date="2014" name="Int. J. Syst. Evol. Microbiol.">
        <title>Complete genome sequence of Corynebacterium casei LMG S-19264T (=DSM 44701T), isolated from a smear-ripened cheese.</title>
        <authorList>
            <consortium name="US DOE Joint Genome Institute (JGI-PGF)"/>
            <person name="Walter F."/>
            <person name="Albersmeier A."/>
            <person name="Kalinowski J."/>
            <person name="Ruckert C."/>
        </authorList>
    </citation>
    <scope>NUCLEOTIDE SEQUENCE</scope>
    <source>
        <strain evidence="1">CGMCC 1.3617</strain>
    </source>
</reference>
<dbReference type="AlphaFoldDB" id="A0A917L5V4"/>
<gene>
    <name evidence="1" type="ORF">GCM10011320_60040</name>
</gene>
<organism evidence="1 2">
    <name type="scientific">Neoroseomonas lacus</name>
    <dbReference type="NCBI Taxonomy" id="287609"/>
    <lineage>
        <taxon>Bacteria</taxon>
        <taxon>Pseudomonadati</taxon>
        <taxon>Pseudomonadota</taxon>
        <taxon>Alphaproteobacteria</taxon>
        <taxon>Acetobacterales</taxon>
        <taxon>Acetobacteraceae</taxon>
        <taxon>Neoroseomonas</taxon>
    </lineage>
</organism>
<proteinExistence type="predicted"/>
<protein>
    <submittedName>
        <fullName evidence="1">Uncharacterized protein</fullName>
    </submittedName>
</protein>
<keyword evidence="2" id="KW-1185">Reference proteome</keyword>